<name>M1VKD8_STRSU</name>
<dbReference type="InterPro" id="IPR052344">
    <property type="entry name" value="Transposase-related"/>
</dbReference>
<organism evidence="3">
    <name type="scientific">Streptococcus suis</name>
    <dbReference type="NCBI Taxonomy" id="1307"/>
    <lineage>
        <taxon>Bacteria</taxon>
        <taxon>Bacillati</taxon>
        <taxon>Bacillota</taxon>
        <taxon>Bacilli</taxon>
        <taxon>Lactobacillales</taxon>
        <taxon>Streptococcaceae</taxon>
        <taxon>Streptococcus</taxon>
    </lineage>
</organism>
<feature type="domain" description="Transposase IS66 central" evidence="1">
    <location>
        <begin position="114"/>
        <end position="243"/>
    </location>
</feature>
<evidence type="ECO:0000259" key="2">
    <source>
        <dbReference type="Pfam" id="PF13005"/>
    </source>
</evidence>
<feature type="domain" description="Transposase IS66 zinc-finger binding" evidence="2">
    <location>
        <begin position="48"/>
        <end position="92"/>
    </location>
</feature>
<dbReference type="Pfam" id="PF03050">
    <property type="entry name" value="DDE_Tnp_IS66"/>
    <property type="match status" value="1"/>
</dbReference>
<dbReference type="PANTHER" id="PTHR33678">
    <property type="entry name" value="BLL1576 PROTEIN"/>
    <property type="match status" value="1"/>
</dbReference>
<dbReference type="AlphaFoldDB" id="M1VKD8"/>
<dbReference type="InterPro" id="IPR004291">
    <property type="entry name" value="Transposase_IS66_central"/>
</dbReference>
<evidence type="ECO:0000313" key="3">
    <source>
        <dbReference type="EMBL" id="BAM95114.1"/>
    </source>
</evidence>
<dbReference type="PANTHER" id="PTHR33678:SF2">
    <property type="match status" value="1"/>
</dbReference>
<evidence type="ECO:0000259" key="1">
    <source>
        <dbReference type="Pfam" id="PF03050"/>
    </source>
</evidence>
<reference evidence="3" key="1">
    <citation type="journal article" date="2013" name="Appl. Environ. Microbiol.">
        <title>Genetic analysis of capsular polysaccharide synthesis gene clusters from all serotypes of Streptococcus suis: potential mechanisms for generation of capsular variation.</title>
        <authorList>
            <person name="Okura M."/>
            <person name="Takamatsu D."/>
            <person name="Maruyama F."/>
            <person name="Nozawa T."/>
            <person name="Nakagawa I."/>
            <person name="Osaki M."/>
            <person name="Sekizaki T."/>
            <person name="Gottschalk M."/>
            <person name="Kumagai Y."/>
            <person name="Hamada S."/>
        </authorList>
    </citation>
    <scope>NUCLEOTIDE SEQUENCE</scope>
    <source>
        <strain evidence="3">EA1172.91</strain>
    </source>
</reference>
<proteinExistence type="predicted"/>
<protein>
    <submittedName>
        <fullName evidence="3">Putative transposase, IS66 family</fullName>
    </submittedName>
</protein>
<gene>
    <name evidence="3" type="primary">tnp32-5</name>
</gene>
<dbReference type="InterPro" id="IPR024474">
    <property type="entry name" value="Znf_dom_IS66"/>
</dbReference>
<dbReference type="EMBL" id="AB737836">
    <property type="protein sequence ID" value="BAM95114.1"/>
    <property type="molecule type" value="Genomic_DNA"/>
</dbReference>
<dbReference type="Pfam" id="PF13005">
    <property type="entry name" value="zf-IS66"/>
    <property type="match status" value="1"/>
</dbReference>
<accession>M1VKD8</accession>
<sequence>MVSRKKNLTYPAETEVITYKRKKVKGKRLADLDQLPQVDQHHELSEEDCVCQDCSSPLKEIGSQCIRREVVFIPATLECVNHIQHSYKCLTCSQKSPVDKIIKADLPKPALNHSLGSSSVIAHVIYQKLEQKVPTYRQESFWQNLGLSVTRRELSNWLILSNAYYFAPLSDLLLDYLRKEPILHADETSYNVLESSQSTNYIWTVASSKHSQTPIIYYRYDDSRSGQVIRDILGDFQGYLQADIRYPSKNPRGISFEDFLDTLLLDAYF</sequence>